<keyword evidence="2" id="KW-0472">Membrane</keyword>
<keyword evidence="2" id="KW-1133">Transmembrane helix</keyword>
<proteinExistence type="predicted"/>
<keyword evidence="4" id="KW-1185">Reference proteome</keyword>
<gene>
    <name evidence="3" type="ORF">GQ607_010331</name>
</gene>
<organism evidence="3 4">
    <name type="scientific">Colletotrichum asianum</name>
    <dbReference type="NCBI Taxonomy" id="702518"/>
    <lineage>
        <taxon>Eukaryota</taxon>
        <taxon>Fungi</taxon>
        <taxon>Dikarya</taxon>
        <taxon>Ascomycota</taxon>
        <taxon>Pezizomycotina</taxon>
        <taxon>Sordariomycetes</taxon>
        <taxon>Hypocreomycetidae</taxon>
        <taxon>Glomerellales</taxon>
        <taxon>Glomerellaceae</taxon>
        <taxon>Colletotrichum</taxon>
        <taxon>Colletotrichum gloeosporioides species complex</taxon>
    </lineage>
</organism>
<evidence type="ECO:0000256" key="2">
    <source>
        <dbReference type="SAM" id="Phobius"/>
    </source>
</evidence>
<reference evidence="3 4" key="1">
    <citation type="submission" date="2019-12" db="EMBL/GenBank/DDBJ databases">
        <title>A genome sequence resource for the geographically widespread anthracnose pathogen Colletotrichum asianum.</title>
        <authorList>
            <person name="Meng Y."/>
        </authorList>
    </citation>
    <scope>NUCLEOTIDE SEQUENCE [LARGE SCALE GENOMIC DNA]</scope>
    <source>
        <strain evidence="3 4">ICMP 18580</strain>
    </source>
</reference>
<name>A0A8H3W702_9PEZI</name>
<dbReference type="OrthoDB" id="4826557at2759"/>
<comment type="caution">
    <text evidence="3">The sequence shown here is derived from an EMBL/GenBank/DDBJ whole genome shotgun (WGS) entry which is preliminary data.</text>
</comment>
<evidence type="ECO:0000256" key="1">
    <source>
        <dbReference type="SAM" id="MobiDB-lite"/>
    </source>
</evidence>
<evidence type="ECO:0000313" key="4">
    <source>
        <dbReference type="Proteomes" id="UP000434172"/>
    </source>
</evidence>
<feature type="region of interest" description="Disordered" evidence="1">
    <location>
        <begin position="1"/>
        <end position="127"/>
    </location>
</feature>
<feature type="transmembrane region" description="Helical" evidence="2">
    <location>
        <begin position="167"/>
        <end position="193"/>
    </location>
</feature>
<dbReference type="Proteomes" id="UP000434172">
    <property type="component" value="Unassembled WGS sequence"/>
</dbReference>
<evidence type="ECO:0008006" key="5">
    <source>
        <dbReference type="Google" id="ProtNLM"/>
    </source>
</evidence>
<keyword evidence="2" id="KW-0812">Transmembrane</keyword>
<dbReference type="AlphaFoldDB" id="A0A8H3W702"/>
<protein>
    <recommendedName>
        <fullName evidence="5">WSC domain-containing protein</fullName>
    </recommendedName>
</protein>
<dbReference type="EMBL" id="WOWK01000061">
    <property type="protein sequence ID" value="KAF0322453.1"/>
    <property type="molecule type" value="Genomic_DNA"/>
</dbReference>
<sequence>MDDHEAQYHQQQLEWHQKKHEQQVQRQRQLRGPDDEGQPHSPTSSSPQPPHSPKSLQHTSLTTLKNEDEKSQSKQQTLLDEQPGLEPAPVRWSNAPIPYTPHDDVQSPARQSSIVSPGALSPGGQTLTSDAKWLESQLYAAPVESTSPPPPPPPIGKRRILGLSVPVFWGLFIALVIVLAAGLAGGVAGGLIAQKANASPDPTSTADSASSNPSATTTAATSAAATAQASGSVLPAPTDGGCPKINSTTFTPLDAIGAVIDLSNGQGQTFRQLCEVNYPGGAAYGNPGIYDILKAYVSTFDECMTLCAAYNQAYYTNLGNGDVAKGGYCRSVAMIKTPGEYCYLKNGTGVSDTFGHPKDFVSAVVVSGLDV</sequence>
<evidence type="ECO:0000313" key="3">
    <source>
        <dbReference type="EMBL" id="KAF0322453.1"/>
    </source>
</evidence>
<feature type="region of interest" description="Disordered" evidence="1">
    <location>
        <begin position="197"/>
        <end position="221"/>
    </location>
</feature>
<accession>A0A8H3W702</accession>